<dbReference type="PANTHER" id="PTHR45690">
    <property type="entry name" value="NACHT, LRR AND PYD DOMAINS-CONTAINING PROTEIN 12"/>
    <property type="match status" value="1"/>
</dbReference>
<keyword evidence="12" id="KW-0547">Nucleotide-binding</keyword>
<evidence type="ECO:0000256" key="5">
    <source>
        <dbReference type="ARBA" id="ARBA00004555"/>
    </source>
</evidence>
<keyword evidence="16" id="KW-0832">Ubl conjugation</keyword>
<dbReference type="Pfam" id="PF02758">
    <property type="entry name" value="PYRIN"/>
    <property type="match status" value="1"/>
</dbReference>
<dbReference type="Pfam" id="PF05729">
    <property type="entry name" value="NACHT"/>
    <property type="match status" value="1"/>
</dbReference>
<name>A0A2G9QH16_AQUCT</name>
<keyword evidence="11" id="KW-0677">Repeat</keyword>
<keyword evidence="23" id="KW-0395">Inflammatory response</keyword>
<evidence type="ECO:0000256" key="21">
    <source>
        <dbReference type="ARBA" id="ARBA00023139"/>
    </source>
</evidence>
<dbReference type="InterPro" id="IPR041075">
    <property type="entry name" value="NOD1/2_WH"/>
</dbReference>
<evidence type="ECO:0000256" key="11">
    <source>
        <dbReference type="ARBA" id="ARBA00022737"/>
    </source>
</evidence>
<dbReference type="GO" id="GO:0005524">
    <property type="term" value="F:ATP binding"/>
    <property type="evidence" value="ECO:0007669"/>
    <property type="project" value="UniProtKB-KW"/>
</dbReference>
<keyword evidence="24" id="KW-0539">Nucleus</keyword>
<keyword evidence="21" id="KW-0564">Palmitate</keyword>
<dbReference type="GO" id="GO:0005783">
    <property type="term" value="C:endoplasmic reticulum"/>
    <property type="evidence" value="ECO:0007669"/>
    <property type="project" value="UniProtKB-SubCell"/>
</dbReference>
<dbReference type="GO" id="GO:0006954">
    <property type="term" value="P:inflammatory response"/>
    <property type="evidence" value="ECO:0007669"/>
    <property type="project" value="UniProtKB-KW"/>
</dbReference>
<evidence type="ECO:0000256" key="20">
    <source>
        <dbReference type="ARBA" id="ARBA00023136"/>
    </source>
</evidence>
<evidence type="ECO:0000256" key="4">
    <source>
        <dbReference type="ARBA" id="ARBA00004496"/>
    </source>
</evidence>
<dbReference type="InterPro" id="IPR004020">
    <property type="entry name" value="DAPIN"/>
</dbReference>
<evidence type="ECO:0000256" key="10">
    <source>
        <dbReference type="ARBA" id="ARBA00022588"/>
    </source>
</evidence>
<keyword evidence="19" id="KW-0333">Golgi apparatus</keyword>
<evidence type="ECO:0000256" key="8">
    <source>
        <dbReference type="ARBA" id="ARBA00022525"/>
    </source>
</evidence>
<feature type="domain" description="Pyrin" evidence="26">
    <location>
        <begin position="1"/>
        <end position="92"/>
    </location>
</feature>
<dbReference type="InterPro" id="IPR029495">
    <property type="entry name" value="NACHT-assoc"/>
</dbReference>
<dbReference type="Pfam" id="PF17779">
    <property type="entry name" value="WHD_NOD2"/>
    <property type="match status" value="1"/>
</dbReference>
<dbReference type="AlphaFoldDB" id="A0A2G9QH16"/>
<dbReference type="PROSITE" id="PS50824">
    <property type="entry name" value="DAPIN"/>
    <property type="match status" value="1"/>
</dbReference>
<keyword evidence="15" id="KW-0067">ATP-binding</keyword>
<dbReference type="GO" id="GO:0016787">
    <property type="term" value="F:hydrolase activity"/>
    <property type="evidence" value="ECO:0007669"/>
    <property type="project" value="UniProtKB-KW"/>
</dbReference>
<dbReference type="InterPro" id="IPR027417">
    <property type="entry name" value="P-loop_NTPase"/>
</dbReference>
<dbReference type="SMART" id="SM01288">
    <property type="entry name" value="FISNA"/>
    <property type="match status" value="1"/>
</dbReference>
<dbReference type="Gene3D" id="3.40.50.300">
    <property type="entry name" value="P-loop containing nucleotide triphosphate hydrolases"/>
    <property type="match status" value="1"/>
</dbReference>
<dbReference type="PANTHER" id="PTHR45690:SF19">
    <property type="entry name" value="NACHT, LRR AND PYD DOMAINS-CONTAINING PROTEIN 3"/>
    <property type="match status" value="1"/>
</dbReference>
<evidence type="ECO:0000256" key="3">
    <source>
        <dbReference type="ARBA" id="ARBA00004308"/>
    </source>
</evidence>
<dbReference type="GO" id="GO:0005634">
    <property type="term" value="C:nucleus"/>
    <property type="evidence" value="ECO:0007669"/>
    <property type="project" value="UniProtKB-SubCell"/>
</dbReference>
<keyword evidence="17" id="KW-0391">Immunity</keyword>
<feature type="domain" description="NACHT" evidence="27">
    <location>
        <begin position="196"/>
        <end position="398"/>
    </location>
</feature>
<evidence type="ECO:0000256" key="25">
    <source>
        <dbReference type="ARBA" id="ARBA00023288"/>
    </source>
</evidence>
<evidence type="ECO:0000256" key="13">
    <source>
        <dbReference type="ARBA" id="ARBA00022801"/>
    </source>
</evidence>
<keyword evidence="18" id="KW-0805">Transcription regulation</keyword>
<dbReference type="GO" id="GO:0061702">
    <property type="term" value="C:canonical inflammasome complex"/>
    <property type="evidence" value="ECO:0007669"/>
    <property type="project" value="UniProtKB-SubCell"/>
</dbReference>
<dbReference type="Pfam" id="PF17776">
    <property type="entry name" value="NLRC4_HD2"/>
    <property type="match status" value="1"/>
</dbReference>
<keyword evidence="14" id="KW-0256">Endoplasmic reticulum</keyword>
<dbReference type="GO" id="GO:0005576">
    <property type="term" value="C:extracellular region"/>
    <property type="evidence" value="ECO:0007669"/>
    <property type="project" value="UniProtKB-SubCell"/>
</dbReference>
<evidence type="ECO:0000259" key="26">
    <source>
        <dbReference type="PROSITE" id="PS50824"/>
    </source>
</evidence>
<dbReference type="GO" id="GO:0045087">
    <property type="term" value="P:innate immune response"/>
    <property type="evidence" value="ECO:0007669"/>
    <property type="project" value="UniProtKB-KW"/>
</dbReference>
<feature type="non-terminal residue" evidence="28">
    <location>
        <position position="643"/>
    </location>
</feature>
<protein>
    <recommendedName>
        <fullName evidence="29">NACHT domain-containing protein</fullName>
    </recommendedName>
</protein>
<proteinExistence type="predicted"/>
<evidence type="ECO:0000256" key="22">
    <source>
        <dbReference type="ARBA" id="ARBA00023163"/>
    </source>
</evidence>
<evidence type="ECO:0000256" key="2">
    <source>
        <dbReference type="ARBA" id="ARBA00004240"/>
    </source>
</evidence>
<accession>A0A2G9QH16</accession>
<evidence type="ECO:0008006" key="29">
    <source>
        <dbReference type="Google" id="ProtNLM"/>
    </source>
</evidence>
<keyword evidence="22" id="KW-0804">Transcription</keyword>
<keyword evidence="13" id="KW-0378">Hydrolase</keyword>
<evidence type="ECO:0000259" key="27">
    <source>
        <dbReference type="PROSITE" id="PS50837"/>
    </source>
</evidence>
<keyword evidence="8" id="KW-0964">Secreted</keyword>
<evidence type="ECO:0000256" key="6">
    <source>
        <dbReference type="ARBA" id="ARBA00004613"/>
    </source>
</evidence>
<dbReference type="EMBL" id="KV986299">
    <property type="protein sequence ID" value="PIO14884.1"/>
    <property type="molecule type" value="Genomic_DNA"/>
</dbReference>
<keyword evidence="20" id="KW-0472">Membrane</keyword>
<keyword evidence="25" id="KW-0449">Lipoprotein</keyword>
<reference evidence="28" key="1">
    <citation type="submission" date="2017-08" db="EMBL/GenBank/DDBJ databases">
        <title>Assembly of the North American Bullfrog Genome.</title>
        <authorList>
            <person name="Warren R.L."/>
            <person name="Vandervalk B.P."/>
            <person name="Kucuk E."/>
            <person name="Birol I."/>
            <person name="Helbing C."/>
            <person name="Pandoh P."/>
            <person name="Behsaz B."/>
            <person name="Mohamadi H."/>
            <person name="Chu J."/>
            <person name="Jackman S."/>
            <person name="Hammond S.A."/>
            <person name="Veldhoen N."/>
            <person name="Kirk H."/>
            <person name="Zhao Y."/>
            <person name="Coope R."/>
            <person name="Pleasance S."/>
            <person name="Moore R."/>
            <person name="Holt R."/>
        </authorList>
    </citation>
    <scope>NUCLEOTIDE SEQUENCE</scope>
    <source>
        <strain evidence="28">Bruno</strain>
        <tissue evidence="28">Liver</tissue>
    </source>
</reference>
<dbReference type="InterPro" id="IPR007111">
    <property type="entry name" value="NACHT_NTPase"/>
</dbReference>
<evidence type="ECO:0000256" key="15">
    <source>
        <dbReference type="ARBA" id="ARBA00022840"/>
    </source>
</evidence>
<evidence type="ECO:0000256" key="19">
    <source>
        <dbReference type="ARBA" id="ARBA00023034"/>
    </source>
</evidence>
<sequence length="643" mass="73026">MDGPTPGDLIIYSLEDLKRSDFKRFKNKLSDFSNGNKPPIPKGKLENADWITTKDLLIGTYGKEGALDVMVKVLTLISLLGPANDLQKRRAEIAQSGTRTTSNRLPECKMEYMDSMKEDFQRIKEHNARRGETVGLQNTYTNLQLIKGPQIMEEKMHEILNSGKGHLQNLKKKSDKYSQTTIEMLFDPDKDGFTPKIVVLQGPAGIGKTMTSRKIMLDWASGNLYQDKFNFVFHLSCRELNTITGPISLVGLLSRTCKLSSDDLVSILRDPANHRKLLFEVDGFDELRWTLEKKSEVCYDIFEETHKDLLLQRLFRKQILKQSSLIITTRPLALEKLYSFVDESRDVEVMGFTKEDCGKYFHNFFKNKNDTEKALSLVKDNDVLYPMCAVPIVCWIVCTVLKPQIKQDLLQSKTATSIYLLYLKGLIKHHCREQPANTCLKKLCALAKEGILNRKILFEIEDLNRHGLSLSEIESVFLNENLFHLDIDTQTCYSFIHLSVQEFFAALYYVLDDGSGNEEGTTGLGDGTSIPEICKGHSLSTMCKEHPHLALAVRFLFGLLNEKEVKTFSRSTGINISLPARQAMEEWLIGECLLKDSHTGNTSATYSIEAILCLYETQNKDIIRRIISYSSHLKLIDESKASL</sequence>
<dbReference type="CDD" id="cd08321">
    <property type="entry name" value="Pyrin_ASC-like"/>
    <property type="match status" value="1"/>
</dbReference>
<keyword evidence="7" id="KW-0963">Cytoplasm</keyword>
<evidence type="ECO:0000256" key="1">
    <source>
        <dbReference type="ARBA" id="ARBA00004123"/>
    </source>
</evidence>
<evidence type="ECO:0000256" key="7">
    <source>
        <dbReference type="ARBA" id="ARBA00022490"/>
    </source>
</evidence>
<dbReference type="OrthoDB" id="120976at2759"/>
<evidence type="ECO:0000256" key="23">
    <source>
        <dbReference type="ARBA" id="ARBA00023198"/>
    </source>
</evidence>
<evidence type="ECO:0000256" key="12">
    <source>
        <dbReference type="ARBA" id="ARBA00022741"/>
    </source>
</evidence>
<gene>
    <name evidence="28" type="ORF">AB205_0002140</name>
</gene>
<dbReference type="SMART" id="SM01289">
    <property type="entry name" value="PYRIN"/>
    <property type="match status" value="1"/>
</dbReference>
<dbReference type="SUPFAM" id="SSF47986">
    <property type="entry name" value="DEATH domain"/>
    <property type="match status" value="1"/>
</dbReference>
<dbReference type="PROSITE" id="PS50837">
    <property type="entry name" value="NACHT"/>
    <property type="match status" value="1"/>
</dbReference>
<dbReference type="Gene3D" id="1.10.533.10">
    <property type="entry name" value="Death Domain, Fas"/>
    <property type="match status" value="1"/>
</dbReference>
<comment type="subcellular location">
    <subcellularLocation>
        <location evidence="4">Cytoplasm</location>
    </subcellularLocation>
    <subcellularLocation>
        <location evidence="3">Endomembrane system</location>
    </subcellularLocation>
    <subcellularLocation>
        <location evidence="2">Endoplasmic reticulum</location>
    </subcellularLocation>
    <subcellularLocation>
        <location evidence="5">Golgi apparatus</location>
    </subcellularLocation>
    <subcellularLocation>
        <location evidence="1">Nucleus</location>
    </subcellularLocation>
    <subcellularLocation>
        <location evidence="6">Secreted</location>
    </subcellularLocation>
</comment>
<evidence type="ECO:0000256" key="18">
    <source>
        <dbReference type="ARBA" id="ARBA00023015"/>
    </source>
</evidence>
<dbReference type="SUPFAM" id="SSF52540">
    <property type="entry name" value="P-loop containing nucleoside triphosphate hydrolases"/>
    <property type="match status" value="1"/>
</dbReference>
<keyword evidence="10" id="KW-0399">Innate immunity</keyword>
<evidence type="ECO:0000256" key="9">
    <source>
        <dbReference type="ARBA" id="ARBA00022553"/>
    </source>
</evidence>
<keyword evidence="9" id="KW-0597">Phosphoprotein</keyword>
<evidence type="ECO:0000313" key="28">
    <source>
        <dbReference type="EMBL" id="PIO14884.1"/>
    </source>
</evidence>
<dbReference type="Pfam" id="PF14484">
    <property type="entry name" value="FISNA"/>
    <property type="match status" value="1"/>
</dbReference>
<evidence type="ECO:0000256" key="24">
    <source>
        <dbReference type="ARBA" id="ARBA00023242"/>
    </source>
</evidence>
<dbReference type="InterPro" id="IPR041267">
    <property type="entry name" value="NLRP_HD2"/>
</dbReference>
<evidence type="ECO:0000256" key="17">
    <source>
        <dbReference type="ARBA" id="ARBA00022859"/>
    </source>
</evidence>
<dbReference type="InterPro" id="IPR011029">
    <property type="entry name" value="DEATH-like_dom_sf"/>
</dbReference>
<evidence type="ECO:0000256" key="14">
    <source>
        <dbReference type="ARBA" id="ARBA00022824"/>
    </source>
</evidence>
<dbReference type="InterPro" id="IPR050637">
    <property type="entry name" value="NLRP_innate_immun_reg"/>
</dbReference>
<evidence type="ECO:0000256" key="16">
    <source>
        <dbReference type="ARBA" id="ARBA00022843"/>
    </source>
</evidence>
<organism evidence="28">
    <name type="scientific">Aquarana catesbeiana</name>
    <name type="common">American bullfrog</name>
    <name type="synonym">Rana catesbeiana</name>
    <dbReference type="NCBI Taxonomy" id="8400"/>
    <lineage>
        <taxon>Eukaryota</taxon>
        <taxon>Metazoa</taxon>
        <taxon>Chordata</taxon>
        <taxon>Craniata</taxon>
        <taxon>Vertebrata</taxon>
        <taxon>Euteleostomi</taxon>
        <taxon>Amphibia</taxon>
        <taxon>Batrachia</taxon>
        <taxon>Anura</taxon>
        <taxon>Neobatrachia</taxon>
        <taxon>Ranoidea</taxon>
        <taxon>Ranidae</taxon>
        <taxon>Aquarana</taxon>
    </lineage>
</organism>